<dbReference type="Pfam" id="PF24758">
    <property type="entry name" value="LRR_At5g56370"/>
    <property type="match status" value="1"/>
</dbReference>
<evidence type="ECO:0000313" key="2">
    <source>
        <dbReference type="EMBL" id="KAK4477766.1"/>
    </source>
</evidence>
<dbReference type="SUPFAM" id="SSF52047">
    <property type="entry name" value="RNI-like"/>
    <property type="match status" value="1"/>
</dbReference>
<comment type="caution">
    <text evidence="2">The sequence shown here is derived from an EMBL/GenBank/DDBJ whole genome shotgun (WGS) entry which is preliminary data.</text>
</comment>
<sequence>MNFVDKLLLETLCDGPSVKSVESVFLRYSRWKGEYNKHEDNEKLDKKNDEKIVAWVSAALRLNVINLSLVIPRMIDENALFHTLNGCATLVELELMRLPGEFTLPNLKSLFLYSSIFHGASINTLLGGCPVLNELSFSGCDFHDNLYVKSPLLKLFVICDCIFLGEVVFDAPNIEVLAFQCANGIPDWVGADFKSLHSAYIEIDMDCDYDNLLSLAKIVKACSSATRLCLSGYEITVLHTVSVHLSAFRNITWMAFDNMDNNGFELLACFLNSAPIVQTLTIGGLATYVPKALGNVPNSRKEV</sequence>
<reference evidence="2 3" key="1">
    <citation type="journal article" date="2023" name="bioRxiv">
        <title>Genome report: Whole genome sequence and annotation of Penstemon davidsonii.</title>
        <authorList>
            <person name="Ostevik K.L."/>
            <person name="Alabady M."/>
            <person name="Zhang M."/>
            <person name="Rausher M.D."/>
        </authorList>
    </citation>
    <scope>NUCLEOTIDE SEQUENCE [LARGE SCALE GENOMIC DNA]</scope>
    <source>
        <strain evidence="2">DNT005</strain>
        <tissue evidence="2">Whole leaf</tissue>
    </source>
</reference>
<dbReference type="InterPro" id="IPR050232">
    <property type="entry name" value="FBL13/AtMIF1-like"/>
</dbReference>
<dbReference type="PANTHER" id="PTHR31900:SF34">
    <property type="entry name" value="EMB|CAB62440.1-RELATED"/>
    <property type="match status" value="1"/>
</dbReference>
<name>A0ABR0CKV9_9LAMI</name>
<keyword evidence="3" id="KW-1185">Reference proteome</keyword>
<dbReference type="Proteomes" id="UP001291926">
    <property type="component" value="Unassembled WGS sequence"/>
</dbReference>
<proteinExistence type="predicted"/>
<evidence type="ECO:0000259" key="1">
    <source>
        <dbReference type="Pfam" id="PF24758"/>
    </source>
</evidence>
<protein>
    <recommendedName>
        <fullName evidence="1">F-box/LRR-repeat protein 15/At3g58940/PEG3-like LRR domain-containing protein</fullName>
    </recommendedName>
</protein>
<accession>A0ABR0CKV9</accession>
<dbReference type="InterPro" id="IPR032675">
    <property type="entry name" value="LRR_dom_sf"/>
</dbReference>
<dbReference type="PANTHER" id="PTHR31900">
    <property type="entry name" value="F-BOX/RNI SUPERFAMILY PROTEIN-RELATED"/>
    <property type="match status" value="1"/>
</dbReference>
<feature type="domain" description="F-box/LRR-repeat protein 15/At3g58940/PEG3-like LRR" evidence="1">
    <location>
        <begin position="54"/>
        <end position="179"/>
    </location>
</feature>
<organism evidence="2 3">
    <name type="scientific">Penstemon davidsonii</name>
    <dbReference type="NCBI Taxonomy" id="160366"/>
    <lineage>
        <taxon>Eukaryota</taxon>
        <taxon>Viridiplantae</taxon>
        <taxon>Streptophyta</taxon>
        <taxon>Embryophyta</taxon>
        <taxon>Tracheophyta</taxon>
        <taxon>Spermatophyta</taxon>
        <taxon>Magnoliopsida</taxon>
        <taxon>eudicotyledons</taxon>
        <taxon>Gunneridae</taxon>
        <taxon>Pentapetalae</taxon>
        <taxon>asterids</taxon>
        <taxon>lamiids</taxon>
        <taxon>Lamiales</taxon>
        <taxon>Plantaginaceae</taxon>
        <taxon>Cheloneae</taxon>
        <taxon>Penstemon</taxon>
    </lineage>
</organism>
<dbReference type="EMBL" id="JAYDYQ010002688">
    <property type="protein sequence ID" value="KAK4477766.1"/>
    <property type="molecule type" value="Genomic_DNA"/>
</dbReference>
<gene>
    <name evidence="2" type="ORF">RD792_017028</name>
</gene>
<evidence type="ECO:0000313" key="3">
    <source>
        <dbReference type="Proteomes" id="UP001291926"/>
    </source>
</evidence>
<dbReference type="Gene3D" id="3.80.10.10">
    <property type="entry name" value="Ribonuclease Inhibitor"/>
    <property type="match status" value="1"/>
</dbReference>
<dbReference type="InterPro" id="IPR055411">
    <property type="entry name" value="LRR_FXL15/At3g58940/PEG3-like"/>
</dbReference>